<evidence type="ECO:0000256" key="6">
    <source>
        <dbReference type="SAM" id="MobiDB-lite"/>
    </source>
</evidence>
<name>A0A2K3QIY6_9HYPO</name>
<evidence type="ECO:0000313" key="7">
    <source>
        <dbReference type="EMBL" id="PNY27498.1"/>
    </source>
</evidence>
<dbReference type="InterPro" id="IPR013900">
    <property type="entry name" value="RNR_inhibitor"/>
</dbReference>
<comment type="similarity">
    <text evidence="3">Belongs to the DIF1/spd1 family.</text>
</comment>
<dbReference type="GO" id="GO:0005737">
    <property type="term" value="C:cytoplasm"/>
    <property type="evidence" value="ECO:0007669"/>
    <property type="project" value="UniProtKB-SubCell"/>
</dbReference>
<dbReference type="AlphaFoldDB" id="A0A2K3QIY6"/>
<evidence type="ECO:0000313" key="8">
    <source>
        <dbReference type="Proteomes" id="UP000236621"/>
    </source>
</evidence>
<keyword evidence="5" id="KW-0539">Nucleus</keyword>
<dbReference type="GO" id="GO:0008104">
    <property type="term" value="P:intracellular protein localization"/>
    <property type="evidence" value="ECO:0007669"/>
    <property type="project" value="TreeGrafter"/>
</dbReference>
<evidence type="ECO:0000256" key="4">
    <source>
        <dbReference type="ARBA" id="ARBA00022490"/>
    </source>
</evidence>
<gene>
    <name evidence="7" type="ORF">TCAP_02576</name>
</gene>
<dbReference type="GO" id="GO:1990846">
    <property type="term" value="F:ribonucleoside-diphosphate reductase inhibitor activity"/>
    <property type="evidence" value="ECO:0007669"/>
    <property type="project" value="TreeGrafter"/>
</dbReference>
<comment type="caution">
    <text evidence="7">The sequence shown here is derived from an EMBL/GenBank/DDBJ whole genome shotgun (WGS) entry which is preliminary data.</text>
</comment>
<reference evidence="7 8" key="1">
    <citation type="submission" date="2017-08" db="EMBL/GenBank/DDBJ databases">
        <title>Harnessing the power of phylogenomics to disentangle the directionality and signatures of interkingdom host jumping in the parasitic fungal genus Tolypocladium.</title>
        <authorList>
            <person name="Quandt C.A."/>
            <person name="Patterson W."/>
            <person name="Spatafora J.W."/>
        </authorList>
    </citation>
    <scope>NUCLEOTIDE SEQUENCE [LARGE SCALE GENOMIC DNA]</scope>
    <source>
        <strain evidence="7 8">CBS 113982</strain>
    </source>
</reference>
<evidence type="ECO:0000256" key="3">
    <source>
        <dbReference type="ARBA" id="ARBA00005459"/>
    </source>
</evidence>
<feature type="compositionally biased region" description="Polar residues" evidence="6">
    <location>
        <begin position="148"/>
        <end position="160"/>
    </location>
</feature>
<keyword evidence="8" id="KW-1185">Reference proteome</keyword>
<protein>
    <submittedName>
        <fullName evidence="7">Uncharacterized protein</fullName>
    </submittedName>
</protein>
<evidence type="ECO:0000256" key="2">
    <source>
        <dbReference type="ARBA" id="ARBA00004496"/>
    </source>
</evidence>
<accession>A0A2K3QIY6</accession>
<evidence type="ECO:0000256" key="5">
    <source>
        <dbReference type="ARBA" id="ARBA00023242"/>
    </source>
</evidence>
<dbReference type="Pfam" id="PF08591">
    <property type="entry name" value="RNR_inhib"/>
    <property type="match status" value="1"/>
</dbReference>
<comment type="subcellular location">
    <subcellularLocation>
        <location evidence="2">Cytoplasm</location>
    </subcellularLocation>
    <subcellularLocation>
        <location evidence="1">Nucleus</location>
    </subcellularLocation>
</comment>
<feature type="region of interest" description="Disordered" evidence="6">
    <location>
        <begin position="27"/>
        <end position="51"/>
    </location>
</feature>
<dbReference type="PANTHER" id="PTHR28081:SF1">
    <property type="entry name" value="DAMAGE-REGULATED IMPORT FACILITATOR 1"/>
    <property type="match status" value="1"/>
</dbReference>
<keyword evidence="4" id="KW-0963">Cytoplasm</keyword>
<dbReference type="EMBL" id="NRSZ01000396">
    <property type="protein sequence ID" value="PNY27498.1"/>
    <property type="molecule type" value="Genomic_DNA"/>
</dbReference>
<feature type="region of interest" description="Disordered" evidence="6">
    <location>
        <begin position="126"/>
        <end position="173"/>
    </location>
</feature>
<dbReference type="GO" id="GO:0005634">
    <property type="term" value="C:nucleus"/>
    <property type="evidence" value="ECO:0007669"/>
    <property type="project" value="UniProtKB-SubCell"/>
</dbReference>
<proteinExistence type="inferred from homology"/>
<feature type="compositionally biased region" description="Acidic residues" evidence="6">
    <location>
        <begin position="128"/>
        <end position="145"/>
    </location>
</feature>
<dbReference type="OrthoDB" id="4072855at2759"/>
<dbReference type="Proteomes" id="UP000236621">
    <property type="component" value="Unassembled WGS sequence"/>
</dbReference>
<sequence>MPTPRTKRPFAGASADPAQRQITAFYSAVSSSEAPSSSPPSSSRSRQPLLPSSVQANLLSVGMRVRKSVPEGYKTVGTSAFKLWTDNTRPGTTPSAGDLRATSRELLPFCGINKVGGLDVQPEFRVVEEEEEGDDDPVPDLDDVPELTLSQESVDSTASEPSRKRTFADDDAAATDDTLVAWAPQPGKPWDGEVSPRSLAPVSWGNARVMAVPRSRVRKSVSFKDLGQENMALDGDFEEADFLVLGEGREMDTSG</sequence>
<dbReference type="PANTHER" id="PTHR28081">
    <property type="entry name" value="DAMAGE-REGULATED IMPORT FACILITATOR 1-RELATED"/>
    <property type="match status" value="1"/>
</dbReference>
<organism evidence="7 8">
    <name type="scientific">Tolypocladium capitatum</name>
    <dbReference type="NCBI Taxonomy" id="45235"/>
    <lineage>
        <taxon>Eukaryota</taxon>
        <taxon>Fungi</taxon>
        <taxon>Dikarya</taxon>
        <taxon>Ascomycota</taxon>
        <taxon>Pezizomycotina</taxon>
        <taxon>Sordariomycetes</taxon>
        <taxon>Hypocreomycetidae</taxon>
        <taxon>Hypocreales</taxon>
        <taxon>Ophiocordycipitaceae</taxon>
        <taxon>Tolypocladium</taxon>
    </lineage>
</organism>
<evidence type="ECO:0000256" key="1">
    <source>
        <dbReference type="ARBA" id="ARBA00004123"/>
    </source>
</evidence>